<keyword evidence="2" id="KW-1185">Reference proteome</keyword>
<reference evidence="1 2" key="1">
    <citation type="submission" date="2020-08" db="EMBL/GenBank/DDBJ databases">
        <title>Novel species isolated from subtropical streams in China.</title>
        <authorList>
            <person name="Lu H."/>
        </authorList>
    </citation>
    <scope>NUCLEOTIDE SEQUENCE [LARGE SCALE GENOMIC DNA]</scope>
    <source>
        <strain evidence="1 2">KCTC 52442</strain>
    </source>
</reference>
<accession>A0ABR6XSJ2</accession>
<name>A0ABR6XSJ2_9BURK</name>
<organism evidence="1 2">
    <name type="scientific">Undibacterium amnicola</name>
    <dbReference type="NCBI Taxonomy" id="1834038"/>
    <lineage>
        <taxon>Bacteria</taxon>
        <taxon>Pseudomonadati</taxon>
        <taxon>Pseudomonadota</taxon>
        <taxon>Betaproteobacteria</taxon>
        <taxon>Burkholderiales</taxon>
        <taxon>Oxalobacteraceae</taxon>
        <taxon>Undibacterium</taxon>
    </lineage>
</organism>
<comment type="caution">
    <text evidence="1">The sequence shown here is derived from an EMBL/GenBank/DDBJ whole genome shotgun (WGS) entry which is preliminary data.</text>
</comment>
<proteinExistence type="predicted"/>
<evidence type="ECO:0000313" key="2">
    <source>
        <dbReference type="Proteomes" id="UP000643610"/>
    </source>
</evidence>
<evidence type="ECO:0000313" key="1">
    <source>
        <dbReference type="EMBL" id="MBC3832437.1"/>
    </source>
</evidence>
<dbReference type="EMBL" id="JACOFU010000005">
    <property type="protein sequence ID" value="MBC3832437.1"/>
    <property type="molecule type" value="Genomic_DNA"/>
</dbReference>
<dbReference type="Proteomes" id="UP000643610">
    <property type="component" value="Unassembled WGS sequence"/>
</dbReference>
<gene>
    <name evidence="1" type="ORF">H8K33_13100</name>
</gene>
<sequence length="50" mass="5622">MKLLAWLLKIDKPSSPDANIVNTITLEDMYENSSIFALKKFGHNVSNSLI</sequence>
<protein>
    <submittedName>
        <fullName evidence="1">Uncharacterized protein</fullName>
    </submittedName>
</protein>